<feature type="transmembrane region" description="Helical" evidence="2">
    <location>
        <begin position="331"/>
        <end position="355"/>
    </location>
</feature>
<evidence type="ECO:0000256" key="2">
    <source>
        <dbReference type="SAM" id="Phobius"/>
    </source>
</evidence>
<feature type="transmembrane region" description="Helical" evidence="2">
    <location>
        <begin position="271"/>
        <end position="295"/>
    </location>
</feature>
<keyword evidence="2" id="KW-0812">Transmembrane</keyword>
<evidence type="ECO:0000256" key="1">
    <source>
        <dbReference type="ARBA" id="ARBA00009617"/>
    </source>
</evidence>
<feature type="transmembrane region" description="Helical" evidence="2">
    <location>
        <begin position="307"/>
        <end position="325"/>
    </location>
</feature>
<feature type="transmembrane region" description="Helical" evidence="2">
    <location>
        <begin position="36"/>
        <end position="61"/>
    </location>
</feature>
<name>A0ABZ1C651_9BACT</name>
<feature type="transmembrane region" description="Helical" evidence="2">
    <location>
        <begin position="416"/>
        <end position="438"/>
    </location>
</feature>
<feature type="transmembrane region" description="Helical" evidence="2">
    <location>
        <begin position="384"/>
        <end position="404"/>
    </location>
</feature>
<keyword evidence="2" id="KW-1133">Transmembrane helix</keyword>
<evidence type="ECO:0000313" key="3">
    <source>
        <dbReference type="EMBL" id="WRQ85785.1"/>
    </source>
</evidence>
<dbReference type="InterPro" id="IPR036259">
    <property type="entry name" value="MFS_trans_sf"/>
</dbReference>
<dbReference type="Pfam" id="PF13347">
    <property type="entry name" value="MFS_2"/>
    <property type="match status" value="1"/>
</dbReference>
<dbReference type="RefSeq" id="WP_221032604.1">
    <property type="nucleotide sequence ID" value="NZ_CP139781.1"/>
</dbReference>
<organism evidence="3 4">
    <name type="scientific">Actomonas aquatica</name>
    <dbReference type="NCBI Taxonomy" id="2866162"/>
    <lineage>
        <taxon>Bacteria</taxon>
        <taxon>Pseudomonadati</taxon>
        <taxon>Verrucomicrobiota</taxon>
        <taxon>Opitutia</taxon>
        <taxon>Opitutales</taxon>
        <taxon>Opitutaceae</taxon>
        <taxon>Actomonas</taxon>
    </lineage>
</organism>
<dbReference type="Proteomes" id="UP000738431">
    <property type="component" value="Chromosome"/>
</dbReference>
<dbReference type="InterPro" id="IPR039672">
    <property type="entry name" value="MFS_2"/>
</dbReference>
<keyword evidence="4" id="KW-1185">Reference proteome</keyword>
<dbReference type="EMBL" id="CP139781">
    <property type="protein sequence ID" value="WRQ85785.1"/>
    <property type="molecule type" value="Genomic_DNA"/>
</dbReference>
<reference evidence="3 4" key="1">
    <citation type="submission" date="2021-08" db="EMBL/GenBank/DDBJ databases">
        <authorList>
            <person name="Zhang D."/>
            <person name="Zhang A."/>
            <person name="Wang L."/>
        </authorList>
    </citation>
    <scope>NUCLEOTIDE SEQUENCE [LARGE SCALE GENOMIC DNA]</scope>
    <source>
        <strain evidence="3 4">WL0086</strain>
    </source>
</reference>
<dbReference type="CDD" id="cd17332">
    <property type="entry name" value="MFS_MelB_like"/>
    <property type="match status" value="1"/>
</dbReference>
<sequence>MSAPASAPISVREKIGYGLGDTASNFVFHTVNVFLFYYYTDVFGLAPAVVGTLALVARIFDAVSDPLMGAMADRTQTRWGKYRPYLLWVAVPFGILGYLLFLGPELSDSGKAWYAYVTYVGMMLIYTAINIPYSALMGVISSSSEQRTSLSAYRFVFAFGGQFLIATATLPLVAYFGGGNEAAGFRTTMGIFAVIAVVLFVICFATTRERVTPPPSQQSDLKAELKLLFKNGPWKVMSIAGIMTLANVAVRGAVTVQFFKYVVQDDGSPWLFGFSMTTIFFSSGTLAMIVGSALTPWLAKLAEKRTLMIWLSLGNAVAIGSLFFIPPEQATLMLVINIIGTVIVGPTPALVWAMFSEAADYNMWKLGRRMTALTFSSAQFAQKMGLAIGSFIPGMVLAATGFVSNAEQTAESLMGLNLLFTIIPALFAIGSVVAIWFYPLREVDVQQMERDLTAQAEQQG</sequence>
<keyword evidence="2" id="KW-0472">Membrane</keyword>
<dbReference type="PANTHER" id="PTHR11328">
    <property type="entry name" value="MAJOR FACILITATOR SUPERFAMILY DOMAIN-CONTAINING PROTEIN"/>
    <property type="match status" value="1"/>
</dbReference>
<comment type="similarity">
    <text evidence="1">Belongs to the sodium:galactoside symporter (TC 2.A.2) family.</text>
</comment>
<gene>
    <name evidence="3" type="ORF">K1X11_013315</name>
</gene>
<dbReference type="Gene3D" id="1.20.1250.20">
    <property type="entry name" value="MFS general substrate transporter like domains"/>
    <property type="match status" value="2"/>
</dbReference>
<feature type="transmembrane region" description="Helical" evidence="2">
    <location>
        <begin position="113"/>
        <end position="140"/>
    </location>
</feature>
<dbReference type="PANTHER" id="PTHR11328:SF24">
    <property type="entry name" value="MAJOR FACILITATOR SUPERFAMILY (MFS) PROFILE DOMAIN-CONTAINING PROTEIN"/>
    <property type="match status" value="1"/>
</dbReference>
<feature type="transmembrane region" description="Helical" evidence="2">
    <location>
        <begin position="82"/>
        <end position="101"/>
    </location>
</feature>
<evidence type="ECO:0000313" key="4">
    <source>
        <dbReference type="Proteomes" id="UP000738431"/>
    </source>
</evidence>
<feature type="transmembrane region" description="Helical" evidence="2">
    <location>
        <begin position="236"/>
        <end position="259"/>
    </location>
</feature>
<dbReference type="InterPro" id="IPR001927">
    <property type="entry name" value="Na/Gal_symport"/>
</dbReference>
<dbReference type="NCBIfam" id="TIGR00792">
    <property type="entry name" value="gph"/>
    <property type="match status" value="1"/>
</dbReference>
<feature type="transmembrane region" description="Helical" evidence="2">
    <location>
        <begin position="152"/>
        <end position="177"/>
    </location>
</feature>
<reference evidence="3 4" key="2">
    <citation type="submission" date="2023-12" db="EMBL/GenBank/DDBJ databases">
        <title>Description of an unclassified Opitutus bacterium of Verrucomicrobiota.</title>
        <authorList>
            <person name="Zhang D.-F."/>
        </authorList>
    </citation>
    <scope>NUCLEOTIDE SEQUENCE [LARGE SCALE GENOMIC DNA]</scope>
    <source>
        <strain evidence="3 4">WL0086</strain>
    </source>
</reference>
<dbReference type="SUPFAM" id="SSF103473">
    <property type="entry name" value="MFS general substrate transporter"/>
    <property type="match status" value="1"/>
</dbReference>
<proteinExistence type="inferred from homology"/>
<feature type="transmembrane region" description="Helical" evidence="2">
    <location>
        <begin position="189"/>
        <end position="207"/>
    </location>
</feature>
<protein>
    <submittedName>
        <fullName evidence="3">MFS transporter</fullName>
    </submittedName>
</protein>
<accession>A0ABZ1C651</accession>